<evidence type="ECO:0000313" key="1">
    <source>
        <dbReference type="EMBL" id="NHN89616.1"/>
    </source>
</evidence>
<dbReference type="EMBL" id="WOSY01000015">
    <property type="protein sequence ID" value="NHN89616.1"/>
    <property type="molecule type" value="Genomic_DNA"/>
</dbReference>
<dbReference type="Pfam" id="PF07845">
    <property type="entry name" value="DUF1636"/>
    <property type="match status" value="1"/>
</dbReference>
<keyword evidence="2" id="KW-1185">Reference proteome</keyword>
<dbReference type="RefSeq" id="WP_173570949.1">
    <property type="nucleotide sequence ID" value="NZ_WOSY01000015.1"/>
</dbReference>
<accession>A0ABX0K476</accession>
<organism evidence="1 2">
    <name type="scientific">Acetobacter conturbans</name>
    <dbReference type="NCBI Taxonomy" id="1737472"/>
    <lineage>
        <taxon>Bacteria</taxon>
        <taxon>Pseudomonadati</taxon>
        <taxon>Pseudomonadota</taxon>
        <taxon>Alphaproteobacteria</taxon>
        <taxon>Acetobacterales</taxon>
        <taxon>Acetobacteraceae</taxon>
        <taxon>Acetobacter</taxon>
    </lineage>
</organism>
<evidence type="ECO:0000313" key="2">
    <source>
        <dbReference type="Proteomes" id="UP000631653"/>
    </source>
</evidence>
<dbReference type="InterPro" id="IPR012863">
    <property type="entry name" value="DUF1636"/>
</dbReference>
<reference evidence="1 2" key="1">
    <citation type="journal article" date="2020" name="Int. J. Syst. Evol. Microbiol.">
        <title>Novel acetic acid bacteria from cider fermentations: Acetobacter conturbans sp. nov. and Acetobacter fallax sp. nov.</title>
        <authorList>
            <person name="Sombolestani A.S."/>
            <person name="Cleenwerck I."/>
            <person name="Cnockaert M."/>
            <person name="Borremans W."/>
            <person name="Wieme A.D."/>
            <person name="De Vuyst L."/>
            <person name="Vandamme P."/>
        </authorList>
    </citation>
    <scope>NUCLEOTIDE SEQUENCE [LARGE SCALE GENOMIC DNA]</scope>
    <source>
        <strain evidence="1 2">LMG 1627</strain>
    </source>
</reference>
<gene>
    <name evidence="1" type="ORF">GOB81_13445</name>
</gene>
<dbReference type="Proteomes" id="UP000631653">
    <property type="component" value="Unassembled WGS sequence"/>
</dbReference>
<dbReference type="SUPFAM" id="SSF52833">
    <property type="entry name" value="Thioredoxin-like"/>
    <property type="match status" value="1"/>
</dbReference>
<comment type="caution">
    <text evidence="1">The sequence shown here is derived from an EMBL/GenBank/DDBJ whole genome shotgun (WGS) entry which is preliminary data.</text>
</comment>
<dbReference type="InterPro" id="IPR036249">
    <property type="entry name" value="Thioredoxin-like_sf"/>
</dbReference>
<protein>
    <submittedName>
        <fullName evidence="1">DUF1636 domain-containing protein</fullName>
    </submittedName>
</protein>
<sequence length="125" mass="13187">MDATLYVCVTCGRQDDPEAETTGSRLYEAVRGEMARTETPHVRVESVACLAACSHSCTAAVSMPGKWSWLLGRLSPGIAADLLNYAGAYAASKSGNVLPSRRPASLRDVMLGRLPPTSVTVSSEG</sequence>
<proteinExistence type="predicted"/>
<name>A0ABX0K476_9PROT</name>
<dbReference type="CDD" id="cd02980">
    <property type="entry name" value="TRX_Fd_family"/>
    <property type="match status" value="1"/>
</dbReference>